<feature type="non-terminal residue" evidence="2">
    <location>
        <position position="1481"/>
    </location>
</feature>
<evidence type="ECO:0000259" key="1">
    <source>
        <dbReference type="PROSITE" id="PS50837"/>
    </source>
</evidence>
<dbReference type="InterPro" id="IPR027417">
    <property type="entry name" value="P-loop_NTPase"/>
</dbReference>
<dbReference type="InterPro" id="IPR011989">
    <property type="entry name" value="ARM-like"/>
</dbReference>
<dbReference type="Proteomes" id="UP000703661">
    <property type="component" value="Unassembled WGS sequence"/>
</dbReference>
<dbReference type="Pfam" id="PF23238">
    <property type="entry name" value="DUF7068"/>
    <property type="match status" value="1"/>
</dbReference>
<dbReference type="PANTHER" id="PTHR12697:SF5">
    <property type="entry name" value="DEOXYHYPUSINE HYDROXYLASE"/>
    <property type="match status" value="1"/>
</dbReference>
<dbReference type="InterPro" id="IPR007111">
    <property type="entry name" value="NACHT_NTPase"/>
</dbReference>
<name>A0A9P6MNN5_9FUNG</name>
<accession>A0A9P6MNN5</accession>
<keyword evidence="3" id="KW-1185">Reference proteome</keyword>
<organism evidence="2 3">
    <name type="scientific">Entomortierella chlamydospora</name>
    <dbReference type="NCBI Taxonomy" id="101097"/>
    <lineage>
        <taxon>Eukaryota</taxon>
        <taxon>Fungi</taxon>
        <taxon>Fungi incertae sedis</taxon>
        <taxon>Mucoromycota</taxon>
        <taxon>Mortierellomycotina</taxon>
        <taxon>Mortierellomycetes</taxon>
        <taxon>Mortierellales</taxon>
        <taxon>Mortierellaceae</taxon>
        <taxon>Entomortierella</taxon>
    </lineage>
</organism>
<dbReference type="Gene3D" id="3.40.50.300">
    <property type="entry name" value="P-loop containing nucleotide triphosphate hydrolases"/>
    <property type="match status" value="1"/>
</dbReference>
<evidence type="ECO:0000313" key="2">
    <source>
        <dbReference type="EMBL" id="KAG0007827.1"/>
    </source>
</evidence>
<feature type="non-terminal residue" evidence="2">
    <location>
        <position position="1"/>
    </location>
</feature>
<dbReference type="Gene3D" id="1.25.10.10">
    <property type="entry name" value="Leucine-rich Repeat Variant"/>
    <property type="match status" value="7"/>
</dbReference>
<dbReference type="SUPFAM" id="SSF52540">
    <property type="entry name" value="P-loop containing nucleoside triphosphate hydrolases"/>
    <property type="match status" value="1"/>
</dbReference>
<protein>
    <recommendedName>
        <fullName evidence="1">NACHT domain-containing protein</fullName>
    </recommendedName>
</protein>
<dbReference type="GO" id="GO:0016491">
    <property type="term" value="F:oxidoreductase activity"/>
    <property type="evidence" value="ECO:0007669"/>
    <property type="project" value="TreeGrafter"/>
</dbReference>
<sequence length="1481" mass="165361">YRGHKSGSRRKTTPARGSVYVLDSNMLAIGQEHIRKRKNYGGQGDFDDAAKRYKPAARSLPNEADTQHQDIQAALQTYYEPYLTIQRVSGDTLSLDSCYINLAIIEATDQRQKDKEDLKAQAAAFHRIPSYEEISETNMKASIPLEELFDKRKLRDGKDEMPKRILVQGRAGIGKTTLCKKLVHAYQGGLWKDRFDAVLWLPLRQLKFFKAYDLEDLLCKKYFAQHPRQEKESLAAALAARRDKVLFILDGLDEVLIETQTEQGIALETFLRHLLRQEHVVITSRPSGVDTSILSKLDLELETVGFSMQNVKDYLHKVLNPDTAKALQNYIKQTPLIESLVNIPVQLDVICYSWDALPSDEDSLTMTGLYQTMVKRLWRKDAARLQKAGKDLALQQIQRLLPYQIDQMMAVECEYLSFLAFKGLQDGYKIEFDELTLLEAIQKLDELRGRSNQGPLPLQLLDTLKQTSFLHTADAELDAGKGDSQRAWYFLHLTFQEYFAATWLARHLQVKQNSPKISSTPMMTVEETKAYIQQNKYDPRYQIVWWMVAGLLQGETLVSFFDLIQGAPVDLIGGYHHSLLAACLKESRDQLEHQDDKRVKSLETQLVQWLQLEMAINDSNSRSILGSMSYFPEELLIRTIDQFGDSQDYLIRTLAMRTPLTQSAIEVLLKVLQGNGRLKELIASALGKHPILPKSALYALICALQDKDENVRYSAAEALGKQTMLPKYAFQALIGALQHEDEDVRRRAAEALGAQSTLLESALQALIGALKDKNEDVRRRAARALGVHSTLPEPALQALIGALKDKDWDVRNSAAEALRKQLTLTESVLQALIGAFQDKDEDVRRRAAEALGMQSTLPESAFQALTDALQDKDEDVRRRAAEALGKQSILPESTLQALIGSLQHKNEDVRKRAAYAIGKQSTLPESTHQGLISTLQDENEDVRRRVIEALGKQPTSESALQALIGALQDKDWRVKNSAVCALGKQLTLPESAIKALIGAMKDKDEEVRNSATEALEKQLTSTESAFQALIGALKDKDWDVRIRAAEALGRQSTLPESALQALIAALQDKEWRVRNSVAHALRMHYTLPESVLQALIGALQDKDEDVRRRAAETLGRQSTLPESAIQALIGALQDKDWRVRRLAAETLGTQLTLPESALQALIDALQDKDDDVRKFAIEALGKQMALPESAIQALISALQDNEDIRIRAAEALGRQLKALIDALKDKHWYVRKRAAYMLGRKSTLPGSASLALISAFDDKDWRVRNSAANGLRMHSALLESALQALIGALQDKDWRVRKRAAYALGRQSTFPESTLQVLIHALKNKDWDVRKRAAFALGKQLILPESALQALIGALQDKDWDVRERAAEALGKQLTLPGSVLQAFIDALKDKDWRVRKLAAEALGKQSAIPESALKAPIGALQDGDVSGKAEALGRQLTLPESVLHALIGVLQDKDKGVRRRAVEVLGRQLTLPESALQALT</sequence>
<dbReference type="InterPro" id="IPR004155">
    <property type="entry name" value="PBS_lyase_HEAT"/>
</dbReference>
<evidence type="ECO:0000313" key="3">
    <source>
        <dbReference type="Proteomes" id="UP000703661"/>
    </source>
</evidence>
<gene>
    <name evidence="2" type="ORF">BGZ80_004179</name>
</gene>
<dbReference type="SMART" id="SM00567">
    <property type="entry name" value="EZ_HEAT"/>
    <property type="match status" value="20"/>
</dbReference>
<dbReference type="InterPro" id="IPR055496">
    <property type="entry name" value="DUF7068"/>
</dbReference>
<dbReference type="Pfam" id="PF05729">
    <property type="entry name" value="NACHT"/>
    <property type="match status" value="1"/>
</dbReference>
<proteinExistence type="predicted"/>
<comment type="caution">
    <text evidence="2">The sequence shown here is derived from an EMBL/GenBank/DDBJ whole genome shotgun (WGS) entry which is preliminary data.</text>
</comment>
<dbReference type="PROSITE" id="PS50837">
    <property type="entry name" value="NACHT"/>
    <property type="match status" value="1"/>
</dbReference>
<dbReference type="EMBL" id="JAAAID010002159">
    <property type="protein sequence ID" value="KAG0007827.1"/>
    <property type="molecule type" value="Genomic_DNA"/>
</dbReference>
<reference evidence="2" key="1">
    <citation type="journal article" date="2020" name="Fungal Divers.">
        <title>Resolving the Mortierellaceae phylogeny through synthesis of multi-gene phylogenetics and phylogenomics.</title>
        <authorList>
            <person name="Vandepol N."/>
            <person name="Liber J."/>
            <person name="Desiro A."/>
            <person name="Na H."/>
            <person name="Kennedy M."/>
            <person name="Barry K."/>
            <person name="Grigoriev I.V."/>
            <person name="Miller A.N."/>
            <person name="O'Donnell K."/>
            <person name="Stajich J.E."/>
            <person name="Bonito G."/>
        </authorList>
    </citation>
    <scope>NUCLEOTIDE SEQUENCE</scope>
    <source>
        <strain evidence="2">NRRL 2769</strain>
    </source>
</reference>
<dbReference type="PANTHER" id="PTHR12697">
    <property type="entry name" value="PBS LYASE HEAT-LIKE PROTEIN"/>
    <property type="match status" value="1"/>
</dbReference>
<dbReference type="SUPFAM" id="SSF48371">
    <property type="entry name" value="ARM repeat"/>
    <property type="match status" value="1"/>
</dbReference>
<dbReference type="Pfam" id="PF13646">
    <property type="entry name" value="HEAT_2"/>
    <property type="match status" value="7"/>
</dbReference>
<feature type="domain" description="NACHT" evidence="1">
    <location>
        <begin position="163"/>
        <end position="288"/>
    </location>
</feature>
<dbReference type="InterPro" id="IPR016024">
    <property type="entry name" value="ARM-type_fold"/>
</dbReference>